<evidence type="ECO:0000256" key="1">
    <source>
        <dbReference type="SAM" id="MobiDB-lite"/>
    </source>
</evidence>
<feature type="region of interest" description="Disordered" evidence="1">
    <location>
        <begin position="17"/>
        <end position="46"/>
    </location>
</feature>
<reference evidence="2" key="3">
    <citation type="submission" date="2025-09" db="UniProtKB">
        <authorList>
            <consortium name="Ensembl"/>
        </authorList>
    </citation>
    <scope>IDENTIFICATION</scope>
    <source>
        <strain evidence="2">breed Abyssinian</strain>
    </source>
</reference>
<reference evidence="2 3" key="1">
    <citation type="submission" date="2021-02" db="EMBL/GenBank/DDBJ databases">
        <title>Safari Cat Assemblies.</title>
        <authorList>
            <person name="Bredemeyer K.R."/>
            <person name="Murphy W.J."/>
        </authorList>
    </citation>
    <scope>NUCLEOTIDE SEQUENCE [LARGE SCALE GENOMIC DNA]</scope>
</reference>
<organism evidence="2 3">
    <name type="scientific">Felis catus</name>
    <name type="common">Cat</name>
    <name type="synonym">Felis silvestris catus</name>
    <dbReference type="NCBI Taxonomy" id="9685"/>
    <lineage>
        <taxon>Eukaryota</taxon>
        <taxon>Metazoa</taxon>
        <taxon>Chordata</taxon>
        <taxon>Craniata</taxon>
        <taxon>Vertebrata</taxon>
        <taxon>Euteleostomi</taxon>
        <taxon>Mammalia</taxon>
        <taxon>Eutheria</taxon>
        <taxon>Laurasiatheria</taxon>
        <taxon>Carnivora</taxon>
        <taxon>Feliformia</taxon>
        <taxon>Felidae</taxon>
        <taxon>Felinae</taxon>
        <taxon>Felis</taxon>
    </lineage>
</organism>
<dbReference type="GeneTree" id="ENSGT00960000192558"/>
<dbReference type="Ensembl" id="ENSFCTT00005030614.1">
    <property type="protein sequence ID" value="ENSFCTP00005020072.1"/>
    <property type="gene ID" value="ENSFCTG00005010942.1"/>
</dbReference>
<accession>A0ABI7XBZ6</accession>
<evidence type="ECO:0000313" key="3">
    <source>
        <dbReference type="Proteomes" id="UP000823872"/>
    </source>
</evidence>
<protein>
    <submittedName>
        <fullName evidence="2">Uncharacterized protein</fullName>
    </submittedName>
</protein>
<name>A0ABI7XBZ6_FELCA</name>
<keyword evidence="3" id="KW-1185">Reference proteome</keyword>
<evidence type="ECO:0000313" key="2">
    <source>
        <dbReference type="Ensembl" id="ENSFCTP00005020072.1"/>
    </source>
</evidence>
<reference evidence="2" key="2">
    <citation type="submission" date="2025-08" db="UniProtKB">
        <authorList>
            <consortium name="Ensembl"/>
        </authorList>
    </citation>
    <scope>IDENTIFICATION</scope>
    <source>
        <strain evidence="2">breed Abyssinian</strain>
    </source>
</reference>
<proteinExistence type="predicted"/>
<sequence length="145" mass="16484">EQVTVECLQIRPGPRSLVHFTGEEAPDGPGPRPRDAAPPSGTPGVAPFLPNPRLRRLQDYRGRSVFSLLDSTSLVWKPSEEVILFSKGIWFRACVIKLEFTCCSSTSPLPPPHFFFFDCHPSFWTKDRICVERCCTSLWMESDWK</sequence>
<dbReference type="Proteomes" id="UP000823872">
    <property type="component" value="Chromosome A2"/>
</dbReference>